<protein>
    <submittedName>
        <fullName evidence="2">Uncharacterized protein</fullName>
    </submittedName>
</protein>
<dbReference type="AlphaFoldDB" id="A0A2J8A537"/>
<organism evidence="2 3">
    <name type="scientific">Tetrabaena socialis</name>
    <dbReference type="NCBI Taxonomy" id="47790"/>
    <lineage>
        <taxon>Eukaryota</taxon>
        <taxon>Viridiplantae</taxon>
        <taxon>Chlorophyta</taxon>
        <taxon>core chlorophytes</taxon>
        <taxon>Chlorophyceae</taxon>
        <taxon>CS clade</taxon>
        <taxon>Chlamydomonadales</taxon>
        <taxon>Tetrabaenaceae</taxon>
        <taxon>Tetrabaena</taxon>
    </lineage>
</organism>
<dbReference type="EMBL" id="PGGS01000171">
    <property type="protein sequence ID" value="PNH07617.1"/>
    <property type="molecule type" value="Genomic_DNA"/>
</dbReference>
<name>A0A2J8A537_9CHLO</name>
<accession>A0A2J8A537</accession>
<keyword evidence="3" id="KW-1185">Reference proteome</keyword>
<feature type="compositionally biased region" description="Polar residues" evidence="1">
    <location>
        <begin position="182"/>
        <end position="197"/>
    </location>
</feature>
<gene>
    <name evidence="2" type="ORF">TSOC_005916</name>
</gene>
<evidence type="ECO:0000256" key="1">
    <source>
        <dbReference type="SAM" id="MobiDB-lite"/>
    </source>
</evidence>
<reference evidence="2 3" key="1">
    <citation type="journal article" date="2017" name="Mol. Biol. Evol.">
        <title>The 4-celled Tetrabaena socialis nuclear genome reveals the essential components for genetic control of cell number at the origin of multicellularity in the volvocine lineage.</title>
        <authorList>
            <person name="Featherston J."/>
            <person name="Arakaki Y."/>
            <person name="Hanschen E.R."/>
            <person name="Ferris P.J."/>
            <person name="Michod R.E."/>
            <person name="Olson B.J.S.C."/>
            <person name="Nozaki H."/>
            <person name="Durand P.M."/>
        </authorList>
    </citation>
    <scope>NUCLEOTIDE SEQUENCE [LARGE SCALE GENOMIC DNA]</scope>
    <source>
        <strain evidence="2 3">NIES-571</strain>
    </source>
</reference>
<proteinExistence type="predicted"/>
<feature type="compositionally biased region" description="Low complexity" evidence="1">
    <location>
        <begin position="205"/>
        <end position="217"/>
    </location>
</feature>
<feature type="compositionally biased region" description="Low complexity" evidence="1">
    <location>
        <begin position="224"/>
        <end position="234"/>
    </location>
</feature>
<evidence type="ECO:0000313" key="3">
    <source>
        <dbReference type="Proteomes" id="UP000236333"/>
    </source>
</evidence>
<evidence type="ECO:0000313" key="2">
    <source>
        <dbReference type="EMBL" id="PNH07617.1"/>
    </source>
</evidence>
<comment type="caution">
    <text evidence="2">The sequence shown here is derived from an EMBL/GenBank/DDBJ whole genome shotgun (WGS) entry which is preliminary data.</text>
</comment>
<dbReference type="Proteomes" id="UP000236333">
    <property type="component" value="Unassembled WGS sequence"/>
</dbReference>
<sequence>MHHGLSLSPLSRSTSANLGDHRHTITATKPHQYETITPTSRHCGGAAAARALLVVVLQPLVVLNGHLAAPAPAPPLSPDELRLLLMVPLPPPLPALPPLPLSTSDALTQLSRRAGGAWLSSISLDDSCSYNRSSIPAPKLYCSLGAAAAAAPVPYGGWPAAGGCSASGGTMPSGRPCRTQKARATSTASSPYRTSMRSLAPPPMSTVVTSSTRRSSLAPPPPAAFLAESSEWDS</sequence>
<feature type="region of interest" description="Disordered" evidence="1">
    <location>
        <begin position="169"/>
        <end position="234"/>
    </location>
</feature>